<feature type="compositionally biased region" description="Low complexity" evidence="1">
    <location>
        <begin position="368"/>
        <end position="399"/>
    </location>
</feature>
<feature type="region of interest" description="Disordered" evidence="1">
    <location>
        <begin position="280"/>
        <end position="306"/>
    </location>
</feature>
<dbReference type="AlphaFoldDB" id="A0A6J3S3R2"/>
<evidence type="ECO:0000256" key="1">
    <source>
        <dbReference type="SAM" id="MobiDB-lite"/>
    </source>
</evidence>
<sequence>MLHLSPYPTTIFDVLFPSSQAKPGPPFGSQAPQILPTAPKSPKALEVTRLDKPRSQRSRRRRRRTEDRAHQVPGSRLTALNARLAAGIRVRDKVLSGRGPSRQALGHTDTHAAGQTTDSASGERGPGLPRGAGSDESPGGGERALHPRRSRAGGVPGGEKGVPAPTPRELGGPAPPPLPGCLWVCPSVPGSRGLRAVPRRSPRAAQLSALPRAAPSAPPRLQHRRAPGRGSEREGPGTHGAGAPRPRRRLLPSAAPTVLSLSLRAVPRPALRSLPRCARLWPRDPRGRPAPALPPPPPPRPRLSVSPGLPCPSRSLGLSLRVPVFVSVAFPVCPLPSSTPALSLPCASLSRSGPCLCLSPSLPLSVRPPRSRTQAPASAASPACPGARAPAARGAPRTPNSRHAARLCETFAPPHT</sequence>
<feature type="region of interest" description="Disordered" evidence="1">
    <location>
        <begin position="368"/>
        <end position="403"/>
    </location>
</feature>
<reference evidence="2" key="1">
    <citation type="submission" date="2024-06" db="UniProtKB">
        <authorList>
            <consortium name="RefSeq"/>
        </authorList>
    </citation>
    <scope>NUCLEOTIDE SEQUENCE [LARGE SCALE GENOMIC DNA]</scope>
</reference>
<name>A0A6J3S3R2_TURTR</name>
<protein>
    <submittedName>
        <fullName evidence="3">Nascent polypeptide-associated complex subunit alpha, muscle-specific form-like</fullName>
    </submittedName>
</protein>
<evidence type="ECO:0000313" key="3">
    <source>
        <dbReference type="RefSeq" id="XP_033721577.1"/>
    </source>
</evidence>
<dbReference type="Proteomes" id="UP000245320">
    <property type="component" value="Chromosome 11"/>
</dbReference>
<keyword evidence="2" id="KW-1185">Reference proteome</keyword>
<organism evidence="2 3">
    <name type="scientific">Tursiops truncatus</name>
    <name type="common">Atlantic bottle-nosed dolphin</name>
    <name type="synonym">Delphinus truncatus</name>
    <dbReference type="NCBI Taxonomy" id="9739"/>
    <lineage>
        <taxon>Eukaryota</taxon>
        <taxon>Metazoa</taxon>
        <taxon>Chordata</taxon>
        <taxon>Craniata</taxon>
        <taxon>Vertebrata</taxon>
        <taxon>Euteleostomi</taxon>
        <taxon>Mammalia</taxon>
        <taxon>Eutheria</taxon>
        <taxon>Laurasiatheria</taxon>
        <taxon>Artiodactyla</taxon>
        <taxon>Whippomorpha</taxon>
        <taxon>Cetacea</taxon>
        <taxon>Odontoceti</taxon>
        <taxon>Delphinidae</taxon>
        <taxon>Tursiops</taxon>
    </lineage>
</organism>
<feature type="region of interest" description="Disordered" evidence="1">
    <location>
        <begin position="193"/>
        <end position="250"/>
    </location>
</feature>
<feature type="compositionally biased region" description="Low complexity" evidence="1">
    <location>
        <begin position="203"/>
        <end position="215"/>
    </location>
</feature>
<gene>
    <name evidence="3" type="primary">LOC117314127</name>
</gene>
<evidence type="ECO:0000313" key="2">
    <source>
        <dbReference type="Proteomes" id="UP000245320"/>
    </source>
</evidence>
<feature type="region of interest" description="Disordered" evidence="1">
    <location>
        <begin position="94"/>
        <end position="174"/>
    </location>
</feature>
<reference evidence="3" key="2">
    <citation type="submission" date="2025-08" db="UniProtKB">
        <authorList>
            <consortium name="RefSeq"/>
        </authorList>
    </citation>
    <scope>IDENTIFICATION</scope>
    <source>
        <tissue evidence="3">Spleen</tissue>
    </source>
</reference>
<feature type="region of interest" description="Disordered" evidence="1">
    <location>
        <begin position="23"/>
        <end position="80"/>
    </location>
</feature>
<proteinExistence type="predicted"/>
<feature type="compositionally biased region" description="Pro residues" evidence="1">
    <location>
        <begin position="291"/>
        <end position="301"/>
    </location>
</feature>
<dbReference type="InParanoid" id="A0A6J3S3R2"/>
<accession>A0A6J3S3R2</accession>
<dbReference type="RefSeq" id="XP_033721577.1">
    <property type="nucleotide sequence ID" value="XM_033865686.1"/>
</dbReference>